<evidence type="ECO:0000259" key="1">
    <source>
        <dbReference type="SMART" id="SM00421"/>
    </source>
</evidence>
<dbReference type="InterPro" id="IPR016032">
    <property type="entry name" value="Sig_transdc_resp-reg_C-effctor"/>
</dbReference>
<sequence>MATREVKTGKTDALDAILTQFYDAVLEPDALLPALARFDHWVGSTLCHMLGWNRVHDCAQFSFMTRPEFLATGDAYANYYAPKDPRRALVNRLAEGMVVQCADYFDSGYVDRNEFYQDLLIQNSLRYSAGGCAFRDDSVDVLIVFNHCVGQPAFSTAQIQGLKRLFPHLRKTLHLMSRTETLRAGLYAGEAGLQSMGQALIVLNRQQDILFCNEGAEAILRERHTQRALPLRMAGTSLWSAALGDVLRRVQLTRRTESLLAPAHDGSHVLTVIALPREGIGQRAQTVAPMHGQPSWRGGAVPPGLIQPFGQADLMILISRQHHEDAISAAQLAQLYALSPAEARLAHHLAKGLSIEEHAVTAGVSITTARNQLRAVLGKTGYRRQQDLVRALSRLPASSTSVQ</sequence>
<gene>
    <name evidence="2" type="ORF">C7402_13670</name>
</gene>
<comment type="caution">
    <text evidence="2">The sequence shown here is derived from an EMBL/GenBank/DDBJ whole genome shotgun (WGS) entry which is preliminary data.</text>
</comment>
<proteinExistence type="predicted"/>
<protein>
    <submittedName>
        <fullName evidence="2">DNA-binding CsgD family transcriptional regulator</fullName>
    </submittedName>
</protein>
<reference evidence="2 3" key="1">
    <citation type="submission" date="2018-05" db="EMBL/GenBank/DDBJ databases">
        <title>Genomic Encyclopedia of Type Strains, Phase IV (KMG-V): Genome sequencing to study the core and pangenomes of soil and plant-associated prokaryotes.</title>
        <authorList>
            <person name="Whitman W."/>
        </authorList>
    </citation>
    <scope>NUCLEOTIDE SEQUENCE [LARGE SCALE GENOMIC DNA]</scope>
    <source>
        <strain evidence="2 3">SCZa-39</strain>
    </source>
</reference>
<keyword evidence="2" id="KW-0238">DNA-binding</keyword>
<dbReference type="EMBL" id="QEOB01000036">
    <property type="protein sequence ID" value="PVX70692.1"/>
    <property type="molecule type" value="Genomic_DNA"/>
</dbReference>
<dbReference type="GO" id="GO:0003677">
    <property type="term" value="F:DNA binding"/>
    <property type="evidence" value="ECO:0007669"/>
    <property type="project" value="UniProtKB-KW"/>
</dbReference>
<name>A0ABX5K832_9BURK</name>
<dbReference type="Proteomes" id="UP000245712">
    <property type="component" value="Unassembled WGS sequence"/>
</dbReference>
<dbReference type="Gene3D" id="1.10.10.10">
    <property type="entry name" value="Winged helix-like DNA-binding domain superfamily/Winged helix DNA-binding domain"/>
    <property type="match status" value="1"/>
</dbReference>
<dbReference type="SMART" id="SM00421">
    <property type="entry name" value="HTH_LUXR"/>
    <property type="match status" value="1"/>
</dbReference>
<dbReference type="InterPro" id="IPR036388">
    <property type="entry name" value="WH-like_DNA-bd_sf"/>
</dbReference>
<keyword evidence="3" id="KW-1185">Reference proteome</keyword>
<feature type="domain" description="HTH luxR-type" evidence="1">
    <location>
        <begin position="335"/>
        <end position="392"/>
    </location>
</feature>
<organism evidence="2 3">
    <name type="scientific">Paraburkholderia unamae</name>
    <dbReference type="NCBI Taxonomy" id="219649"/>
    <lineage>
        <taxon>Bacteria</taxon>
        <taxon>Pseudomonadati</taxon>
        <taxon>Pseudomonadota</taxon>
        <taxon>Betaproteobacteria</taxon>
        <taxon>Burkholderiales</taxon>
        <taxon>Burkholderiaceae</taxon>
        <taxon>Paraburkholderia</taxon>
    </lineage>
</organism>
<evidence type="ECO:0000313" key="2">
    <source>
        <dbReference type="EMBL" id="PVX70692.1"/>
    </source>
</evidence>
<dbReference type="InterPro" id="IPR000792">
    <property type="entry name" value="Tscrpt_reg_LuxR_C"/>
</dbReference>
<dbReference type="SUPFAM" id="SSF46894">
    <property type="entry name" value="C-terminal effector domain of the bipartite response regulators"/>
    <property type="match status" value="1"/>
</dbReference>
<evidence type="ECO:0000313" key="3">
    <source>
        <dbReference type="Proteomes" id="UP000245712"/>
    </source>
</evidence>
<accession>A0ABX5K832</accession>